<dbReference type="EC" id="2.1.1.80" evidence="5"/>
<dbReference type="Gene3D" id="1.10.155.10">
    <property type="entry name" value="Chemotaxis receptor methyltransferase CheR, N-terminal domain"/>
    <property type="match status" value="1"/>
</dbReference>
<evidence type="ECO:0000256" key="1">
    <source>
        <dbReference type="ARBA" id="ARBA00001541"/>
    </source>
</evidence>
<evidence type="ECO:0000256" key="6">
    <source>
        <dbReference type="PIRSR" id="PIRSR000410-1"/>
    </source>
</evidence>
<keyword evidence="2 5" id="KW-0489">Methyltransferase</keyword>
<feature type="domain" description="CheR-type methyltransferase" evidence="7">
    <location>
        <begin position="3"/>
        <end position="273"/>
    </location>
</feature>
<dbReference type="PROSITE" id="PS50123">
    <property type="entry name" value="CHER"/>
    <property type="match status" value="1"/>
</dbReference>
<keyword evidence="3 5" id="KW-0808">Transferase</keyword>
<dbReference type="InterPro" id="IPR000780">
    <property type="entry name" value="CheR_MeTrfase"/>
</dbReference>
<gene>
    <name evidence="8" type="ORF">C1E23_08800</name>
</gene>
<dbReference type="InterPro" id="IPR050903">
    <property type="entry name" value="Bact_Chemotaxis_MeTrfase"/>
</dbReference>
<dbReference type="GO" id="GO:0032259">
    <property type="term" value="P:methylation"/>
    <property type="evidence" value="ECO:0007669"/>
    <property type="project" value="UniProtKB-KW"/>
</dbReference>
<feature type="binding site" evidence="6">
    <location>
        <position position="142"/>
    </location>
    <ligand>
        <name>S-adenosyl-L-methionine</name>
        <dbReference type="ChEBI" id="CHEBI:59789"/>
    </ligand>
</feature>
<dbReference type="EMBL" id="PPSX01000025">
    <property type="protein sequence ID" value="RZQ53490.1"/>
    <property type="molecule type" value="Genomic_DNA"/>
</dbReference>
<feature type="binding site" evidence="6">
    <location>
        <position position="120"/>
    </location>
    <ligand>
        <name>S-adenosyl-L-methionine</name>
        <dbReference type="ChEBI" id="CHEBI:59789"/>
    </ligand>
</feature>
<proteinExistence type="predicted"/>
<comment type="caution">
    <text evidence="8">The sequence shown here is derived from an EMBL/GenBank/DDBJ whole genome shotgun (WGS) entry which is preliminary data.</text>
</comment>
<feature type="binding site" evidence="6">
    <location>
        <position position="82"/>
    </location>
    <ligand>
        <name>S-adenosyl-L-methionine</name>
        <dbReference type="ChEBI" id="CHEBI:59789"/>
    </ligand>
</feature>
<dbReference type="AlphaFoldDB" id="A0A4Q7INI5"/>
<evidence type="ECO:0000313" key="9">
    <source>
        <dbReference type="Proteomes" id="UP000291338"/>
    </source>
</evidence>
<dbReference type="RefSeq" id="WP_130255211.1">
    <property type="nucleotide sequence ID" value="NZ_PPSX01000025.1"/>
</dbReference>
<dbReference type="PIRSF" id="PIRSF000410">
    <property type="entry name" value="CheR"/>
    <property type="match status" value="1"/>
</dbReference>
<dbReference type="PANTHER" id="PTHR24422">
    <property type="entry name" value="CHEMOTAXIS PROTEIN METHYLTRANSFERASE"/>
    <property type="match status" value="1"/>
</dbReference>
<organism evidence="8 9">
    <name type="scientific">Pseudoalteromonas phenolica</name>
    <dbReference type="NCBI Taxonomy" id="161398"/>
    <lineage>
        <taxon>Bacteria</taxon>
        <taxon>Pseudomonadati</taxon>
        <taxon>Pseudomonadota</taxon>
        <taxon>Gammaproteobacteria</taxon>
        <taxon>Alteromonadales</taxon>
        <taxon>Pseudoalteromonadaceae</taxon>
        <taxon>Pseudoalteromonas</taxon>
    </lineage>
</organism>
<protein>
    <recommendedName>
        <fullName evidence="5">Chemotaxis protein methyltransferase</fullName>
        <ecNumber evidence="5">2.1.1.80</ecNumber>
    </recommendedName>
</protein>
<evidence type="ECO:0000256" key="4">
    <source>
        <dbReference type="ARBA" id="ARBA00022691"/>
    </source>
</evidence>
<evidence type="ECO:0000313" key="8">
    <source>
        <dbReference type="EMBL" id="RZQ53490.1"/>
    </source>
</evidence>
<dbReference type="InterPro" id="IPR036804">
    <property type="entry name" value="CheR_N_sf"/>
</dbReference>
<evidence type="ECO:0000256" key="3">
    <source>
        <dbReference type="ARBA" id="ARBA00022679"/>
    </source>
</evidence>
<dbReference type="InterPro" id="IPR026024">
    <property type="entry name" value="Chemotaxis_MeTrfase_CheR"/>
</dbReference>
<dbReference type="SMART" id="SM00138">
    <property type="entry name" value="MeTrc"/>
    <property type="match status" value="1"/>
</dbReference>
<comment type="function">
    <text evidence="5">Methylation of the membrane-bound methyl-accepting chemotaxis proteins (MCP) to form gamma-glutamyl methyl ester residues in MCP.</text>
</comment>
<accession>A0A4Q7INI5</accession>
<feature type="binding site" evidence="6">
    <location>
        <begin position="217"/>
        <end position="218"/>
    </location>
    <ligand>
        <name>S-adenosyl-L-methionine</name>
        <dbReference type="ChEBI" id="CHEBI:59789"/>
    </ligand>
</feature>
<feature type="binding site" evidence="6">
    <location>
        <begin position="200"/>
        <end position="201"/>
    </location>
    <ligand>
        <name>S-adenosyl-L-methionine</name>
        <dbReference type="ChEBI" id="CHEBI:59789"/>
    </ligand>
</feature>
<dbReference type="SUPFAM" id="SSF47757">
    <property type="entry name" value="Chemotaxis receptor methyltransferase CheR, N-terminal domain"/>
    <property type="match status" value="1"/>
</dbReference>
<dbReference type="InterPro" id="IPR022642">
    <property type="entry name" value="CheR_C"/>
</dbReference>
<evidence type="ECO:0000259" key="7">
    <source>
        <dbReference type="PROSITE" id="PS50123"/>
    </source>
</evidence>
<evidence type="ECO:0000256" key="2">
    <source>
        <dbReference type="ARBA" id="ARBA00022603"/>
    </source>
</evidence>
<feature type="binding site" evidence="6">
    <location>
        <position position="80"/>
    </location>
    <ligand>
        <name>S-adenosyl-L-methionine</name>
        <dbReference type="ChEBI" id="CHEBI:59789"/>
    </ligand>
</feature>
<name>A0A4Q7INI5_9GAMM</name>
<dbReference type="SUPFAM" id="SSF53335">
    <property type="entry name" value="S-adenosyl-L-methionine-dependent methyltransferases"/>
    <property type="match status" value="1"/>
</dbReference>
<evidence type="ECO:0000256" key="5">
    <source>
        <dbReference type="PIRNR" id="PIRNR000410"/>
    </source>
</evidence>
<sequence length="275" mass="32133">MTICNNEIVPSEQEFLLFQSLVHSRLGISLPKHKRVMLGHRLFKRVKSLNLSSFGEYYRHINLLENGQEMERALELITTNETFFFREEKHFDFLKDEILSQVSPNKIFKVWSAAASSGEEPYSIAMTLQKHCITPWQLKASDVNNSVLEHARKGIYIDDRAKFLPAEYRTAYCMKGTDEYEGYLRVKPELRKKVVFFNFNLLDSMADMEHVDLIFLRNVMIYFDDDTKQKIVNNLQKTLKPGGWLFISHSETLHGLSHNFELIKPAIYKLNSKSE</sequence>
<dbReference type="InterPro" id="IPR029063">
    <property type="entry name" value="SAM-dependent_MTases_sf"/>
</dbReference>
<dbReference type="PANTHER" id="PTHR24422:SF19">
    <property type="entry name" value="CHEMOTAXIS PROTEIN METHYLTRANSFERASE"/>
    <property type="match status" value="1"/>
</dbReference>
<feature type="binding site" evidence="6">
    <location>
        <position position="86"/>
    </location>
    <ligand>
        <name>S-adenosyl-L-methionine</name>
        <dbReference type="ChEBI" id="CHEBI:59789"/>
    </ligand>
</feature>
<dbReference type="PRINTS" id="PR00996">
    <property type="entry name" value="CHERMTFRASE"/>
</dbReference>
<dbReference type="Pfam" id="PF03705">
    <property type="entry name" value="CheR_N"/>
    <property type="match status" value="1"/>
</dbReference>
<dbReference type="InterPro" id="IPR022641">
    <property type="entry name" value="CheR_N"/>
</dbReference>
<keyword evidence="4 5" id="KW-0949">S-adenosyl-L-methionine</keyword>
<dbReference type="CDD" id="cd02440">
    <property type="entry name" value="AdoMet_MTases"/>
    <property type="match status" value="1"/>
</dbReference>
<reference evidence="8 9" key="1">
    <citation type="submission" date="2018-01" db="EMBL/GenBank/DDBJ databases">
        <title>Co-occurrence of chitin degradation, pigmentation and bioactivity in marine Pseudoalteromonas.</title>
        <authorList>
            <person name="Paulsen S."/>
            <person name="Gram L."/>
            <person name="Machado H."/>
        </authorList>
    </citation>
    <scope>NUCLEOTIDE SEQUENCE [LARGE SCALE GENOMIC DNA]</scope>
    <source>
        <strain evidence="8 9">S3898</strain>
    </source>
</reference>
<dbReference type="Pfam" id="PF01739">
    <property type="entry name" value="CheR"/>
    <property type="match status" value="1"/>
</dbReference>
<dbReference type="GO" id="GO:0008983">
    <property type="term" value="F:protein-glutamate O-methyltransferase activity"/>
    <property type="evidence" value="ECO:0007669"/>
    <property type="project" value="UniProtKB-EC"/>
</dbReference>
<comment type="catalytic activity">
    <reaction evidence="1 5">
        <text>L-glutamyl-[protein] + S-adenosyl-L-methionine = [protein]-L-glutamate 5-O-methyl ester + S-adenosyl-L-homocysteine</text>
        <dbReference type="Rhea" id="RHEA:24452"/>
        <dbReference type="Rhea" id="RHEA-COMP:10208"/>
        <dbReference type="Rhea" id="RHEA-COMP:10311"/>
        <dbReference type="ChEBI" id="CHEBI:29973"/>
        <dbReference type="ChEBI" id="CHEBI:57856"/>
        <dbReference type="ChEBI" id="CHEBI:59789"/>
        <dbReference type="ChEBI" id="CHEBI:82795"/>
        <dbReference type="EC" id="2.1.1.80"/>
    </reaction>
</comment>
<dbReference type="Proteomes" id="UP000291338">
    <property type="component" value="Unassembled WGS sequence"/>
</dbReference>
<dbReference type="Gene3D" id="3.40.50.150">
    <property type="entry name" value="Vaccinia Virus protein VP39"/>
    <property type="match status" value="1"/>
</dbReference>